<evidence type="ECO:0008006" key="3">
    <source>
        <dbReference type="Google" id="ProtNLM"/>
    </source>
</evidence>
<organism evidence="1 2">
    <name type="scientific">Sulfuricurvum kujiense (strain ATCC BAA-921 / DSM 16994 / JCM 11577 / YK-1)</name>
    <dbReference type="NCBI Taxonomy" id="709032"/>
    <lineage>
        <taxon>Bacteria</taxon>
        <taxon>Pseudomonadati</taxon>
        <taxon>Campylobacterota</taxon>
        <taxon>Epsilonproteobacteria</taxon>
        <taxon>Campylobacterales</taxon>
        <taxon>Sulfurimonadaceae</taxon>
        <taxon>Sulfuricurvum</taxon>
    </lineage>
</organism>
<dbReference type="KEGG" id="sku:Sulku_1513"/>
<dbReference type="Gene3D" id="3.40.30.10">
    <property type="entry name" value="Glutaredoxin"/>
    <property type="match status" value="1"/>
</dbReference>
<proteinExistence type="predicted"/>
<keyword evidence="2" id="KW-1185">Reference proteome</keyword>
<evidence type="ECO:0000313" key="2">
    <source>
        <dbReference type="Proteomes" id="UP000008721"/>
    </source>
</evidence>
<dbReference type="STRING" id="709032.Sulku_1513"/>
<dbReference type="OrthoDB" id="5343542at2"/>
<gene>
    <name evidence="1" type="ordered locus">Sulku_1513</name>
</gene>
<protein>
    <recommendedName>
        <fullName evidence="3">Redoxin domain protein</fullName>
    </recommendedName>
</protein>
<sequence>MQITYQNSTLLLEDLPLDVGYASEKVSLKNRSGETFVIGGQNGSTQLLISVPFIDNSLIAQLNELNTLFSLNALGGITKALVVANDKQELPALDEWLCGYDYDEAYGDYYGVRLSNKELAKSLFIISKDGAVFYHEILDDLDAPFSIDKALSKIVAANSCYTGKGCHG</sequence>
<dbReference type="Proteomes" id="UP000008721">
    <property type="component" value="Chromosome"/>
</dbReference>
<dbReference type="RefSeq" id="WP_013460372.1">
    <property type="nucleotide sequence ID" value="NC_014762.1"/>
</dbReference>
<name>E4TZR8_SULKY</name>
<dbReference type="eggNOG" id="COG2077">
    <property type="taxonomic scope" value="Bacteria"/>
</dbReference>
<accession>E4TZR8</accession>
<dbReference type="EMBL" id="CP002355">
    <property type="protein sequence ID" value="ADR34175.1"/>
    <property type="molecule type" value="Genomic_DNA"/>
</dbReference>
<dbReference type="HOGENOM" id="CLU_1585630_0_0_7"/>
<evidence type="ECO:0000313" key="1">
    <source>
        <dbReference type="EMBL" id="ADR34175.1"/>
    </source>
</evidence>
<reference evidence="1 2" key="1">
    <citation type="journal article" date="2012" name="Stand. Genomic Sci.">
        <title>Complete genome sequence of the sulfur compounds oxidizing chemolithoautotroph Sulfuricurvum kujiense type strain (YK-1(T)).</title>
        <authorList>
            <person name="Han C."/>
            <person name="Kotsyurbenko O."/>
            <person name="Chertkov O."/>
            <person name="Held B."/>
            <person name="Lapidus A."/>
            <person name="Nolan M."/>
            <person name="Lucas S."/>
            <person name="Hammon N."/>
            <person name="Deshpande S."/>
            <person name="Cheng J.F."/>
            <person name="Tapia R."/>
            <person name="Goodwin L.A."/>
            <person name="Pitluck S."/>
            <person name="Liolios K."/>
            <person name="Pagani I."/>
            <person name="Ivanova N."/>
            <person name="Mavromatis K."/>
            <person name="Mikhailova N."/>
            <person name="Pati A."/>
            <person name="Chen A."/>
            <person name="Palaniappan K."/>
            <person name="Land M."/>
            <person name="Hauser L."/>
            <person name="Chang Y.J."/>
            <person name="Jeffries C.D."/>
            <person name="Brambilla E.M."/>
            <person name="Rohde M."/>
            <person name="Spring S."/>
            <person name="Sikorski J."/>
            <person name="Goker M."/>
            <person name="Woyke T."/>
            <person name="Bristow J."/>
            <person name="Eisen J.A."/>
            <person name="Markowitz V."/>
            <person name="Hugenholtz P."/>
            <person name="Kyrpides N.C."/>
            <person name="Klenk H.P."/>
            <person name="Detter J.C."/>
        </authorList>
    </citation>
    <scope>NUCLEOTIDE SEQUENCE [LARGE SCALE GENOMIC DNA]</scope>
    <source>
        <strain evidence="2">ATCC BAA-921 / DSM 16994 / JCM 11577 / YK-1</strain>
    </source>
</reference>
<dbReference type="AlphaFoldDB" id="E4TZR8"/>